<proteinExistence type="predicted"/>
<reference evidence="2" key="1">
    <citation type="submission" date="2019-08" db="EMBL/GenBank/DDBJ databases">
        <authorList>
            <person name="Kucharzyk K."/>
            <person name="Murdoch R.W."/>
            <person name="Higgins S."/>
            <person name="Loffler F."/>
        </authorList>
    </citation>
    <scope>NUCLEOTIDE SEQUENCE</scope>
</reference>
<evidence type="ECO:0000313" key="2">
    <source>
        <dbReference type="EMBL" id="MPM02921.1"/>
    </source>
</evidence>
<feature type="coiled-coil region" evidence="1">
    <location>
        <begin position="1"/>
        <end position="49"/>
    </location>
</feature>
<gene>
    <name evidence="2" type="ORF">SDC9_49179</name>
</gene>
<name>A0A644WHI3_9ZZZZ</name>
<accession>A0A644WHI3</accession>
<protein>
    <submittedName>
        <fullName evidence="2">Uncharacterized protein</fullName>
    </submittedName>
</protein>
<comment type="caution">
    <text evidence="2">The sequence shown here is derived from an EMBL/GenBank/DDBJ whole genome shotgun (WGS) entry which is preliminary data.</text>
</comment>
<dbReference type="AlphaFoldDB" id="A0A644WHI3"/>
<evidence type="ECO:0000256" key="1">
    <source>
        <dbReference type="SAM" id="Coils"/>
    </source>
</evidence>
<sequence>MKEITQLISDIENNVRKLTGQLRQSRKELEILKEESLRLQAENDALKQRLTNNEILLAARQVAEGMDNRIGSESARKKLNELIREIDKCILMLDD</sequence>
<dbReference type="EMBL" id="VSSQ01000908">
    <property type="protein sequence ID" value="MPM02921.1"/>
    <property type="molecule type" value="Genomic_DNA"/>
</dbReference>
<organism evidence="2">
    <name type="scientific">bioreactor metagenome</name>
    <dbReference type="NCBI Taxonomy" id="1076179"/>
    <lineage>
        <taxon>unclassified sequences</taxon>
        <taxon>metagenomes</taxon>
        <taxon>ecological metagenomes</taxon>
    </lineage>
</organism>
<keyword evidence="1" id="KW-0175">Coiled coil</keyword>